<dbReference type="EMBL" id="MU251371">
    <property type="protein sequence ID" value="KAG9238312.1"/>
    <property type="molecule type" value="Genomic_DNA"/>
</dbReference>
<dbReference type="PANTHER" id="PTHR12320">
    <property type="entry name" value="PROTEIN PHOSPHATASE 2C"/>
    <property type="match status" value="1"/>
</dbReference>
<evidence type="ECO:0000256" key="1">
    <source>
        <dbReference type="RuleBase" id="RU366020"/>
    </source>
</evidence>
<dbReference type="GO" id="GO:0004722">
    <property type="term" value="F:protein serine/threonine phosphatase activity"/>
    <property type="evidence" value="ECO:0007669"/>
    <property type="project" value="UniProtKB-EC"/>
</dbReference>
<dbReference type="InterPro" id="IPR036457">
    <property type="entry name" value="PPM-type-like_dom_sf"/>
</dbReference>
<evidence type="ECO:0000313" key="4">
    <source>
        <dbReference type="EMBL" id="KAG9238312.1"/>
    </source>
</evidence>
<evidence type="ECO:0000256" key="2">
    <source>
        <dbReference type="SAM" id="MobiDB-lite"/>
    </source>
</evidence>
<reference evidence="4" key="1">
    <citation type="journal article" date="2021" name="IMA Fungus">
        <title>Genomic characterization of three marine fungi, including Emericellopsis atlantica sp. nov. with signatures of a generalist lifestyle and marine biomass degradation.</title>
        <authorList>
            <person name="Hagestad O.C."/>
            <person name="Hou L."/>
            <person name="Andersen J.H."/>
            <person name="Hansen E.H."/>
            <person name="Altermark B."/>
            <person name="Li C."/>
            <person name="Kuhnert E."/>
            <person name="Cox R.J."/>
            <person name="Crous P.W."/>
            <person name="Spatafora J.W."/>
            <person name="Lail K."/>
            <person name="Amirebrahimi M."/>
            <person name="Lipzen A."/>
            <person name="Pangilinan J."/>
            <person name="Andreopoulos W."/>
            <person name="Hayes R.D."/>
            <person name="Ng V."/>
            <person name="Grigoriev I.V."/>
            <person name="Jackson S.A."/>
            <person name="Sutton T.D.S."/>
            <person name="Dobson A.D.W."/>
            <person name="Rama T."/>
        </authorList>
    </citation>
    <scope>NUCLEOTIDE SEQUENCE</scope>
    <source>
        <strain evidence="4">TRa018bII</strain>
    </source>
</reference>
<dbReference type="InterPro" id="IPR039123">
    <property type="entry name" value="PPTC7"/>
</dbReference>
<dbReference type="PANTHER" id="PTHR12320:SF24">
    <property type="entry name" value="PROTEIN PHOSPHATASE"/>
    <property type="match status" value="1"/>
</dbReference>
<dbReference type="EC" id="3.1.3.16" evidence="1"/>
<accession>A0A9P7YRE1</accession>
<dbReference type="OrthoDB" id="25675at2759"/>
<feature type="compositionally biased region" description="Polar residues" evidence="2">
    <location>
        <begin position="39"/>
        <end position="50"/>
    </location>
</feature>
<keyword evidence="5" id="KW-1185">Reference proteome</keyword>
<organism evidence="4 5">
    <name type="scientific">Amylocarpus encephaloides</name>
    <dbReference type="NCBI Taxonomy" id="45428"/>
    <lineage>
        <taxon>Eukaryota</taxon>
        <taxon>Fungi</taxon>
        <taxon>Dikarya</taxon>
        <taxon>Ascomycota</taxon>
        <taxon>Pezizomycotina</taxon>
        <taxon>Leotiomycetes</taxon>
        <taxon>Helotiales</taxon>
        <taxon>Helotiales incertae sedis</taxon>
        <taxon>Amylocarpus</taxon>
    </lineage>
</organism>
<dbReference type="Proteomes" id="UP000824998">
    <property type="component" value="Unassembled WGS sequence"/>
</dbReference>
<dbReference type="Gene3D" id="3.60.40.10">
    <property type="entry name" value="PPM-type phosphatase domain"/>
    <property type="match status" value="1"/>
</dbReference>
<dbReference type="AlphaFoldDB" id="A0A9P7YRE1"/>
<keyword evidence="1" id="KW-0378">Hydrolase</keyword>
<dbReference type="PROSITE" id="PS51746">
    <property type="entry name" value="PPM_2"/>
    <property type="match status" value="1"/>
</dbReference>
<comment type="catalytic activity">
    <reaction evidence="1">
        <text>O-phospho-L-threonyl-[protein] + H2O = L-threonyl-[protein] + phosphate</text>
        <dbReference type="Rhea" id="RHEA:47004"/>
        <dbReference type="Rhea" id="RHEA-COMP:11060"/>
        <dbReference type="Rhea" id="RHEA-COMP:11605"/>
        <dbReference type="ChEBI" id="CHEBI:15377"/>
        <dbReference type="ChEBI" id="CHEBI:30013"/>
        <dbReference type="ChEBI" id="CHEBI:43474"/>
        <dbReference type="ChEBI" id="CHEBI:61977"/>
        <dbReference type="EC" id="3.1.3.16"/>
    </reaction>
</comment>
<feature type="domain" description="PPM-type phosphatase" evidence="3">
    <location>
        <begin position="91"/>
        <end position="379"/>
    </location>
</feature>
<protein>
    <recommendedName>
        <fullName evidence="1">Protein phosphatase</fullName>
        <ecNumber evidence="1">3.1.3.16</ecNumber>
    </recommendedName>
</protein>
<gene>
    <name evidence="4" type="ORF">BJ875DRAFT_55632</name>
</gene>
<feature type="region of interest" description="Disordered" evidence="2">
    <location>
        <begin position="1"/>
        <end position="51"/>
    </location>
</feature>
<keyword evidence="1" id="KW-0460">Magnesium</keyword>
<dbReference type="GO" id="GO:0046872">
    <property type="term" value="F:metal ion binding"/>
    <property type="evidence" value="ECO:0007669"/>
    <property type="project" value="UniProtKB-UniRule"/>
</dbReference>
<proteinExistence type="inferred from homology"/>
<dbReference type="InterPro" id="IPR001932">
    <property type="entry name" value="PPM-type_phosphatase-like_dom"/>
</dbReference>
<keyword evidence="1" id="KW-0479">Metal-binding</keyword>
<comment type="catalytic activity">
    <reaction evidence="1">
        <text>O-phospho-L-seryl-[protein] + H2O = L-seryl-[protein] + phosphate</text>
        <dbReference type="Rhea" id="RHEA:20629"/>
        <dbReference type="Rhea" id="RHEA-COMP:9863"/>
        <dbReference type="Rhea" id="RHEA-COMP:11604"/>
        <dbReference type="ChEBI" id="CHEBI:15377"/>
        <dbReference type="ChEBI" id="CHEBI:29999"/>
        <dbReference type="ChEBI" id="CHEBI:43474"/>
        <dbReference type="ChEBI" id="CHEBI:83421"/>
        <dbReference type="EC" id="3.1.3.16"/>
    </reaction>
</comment>
<dbReference type="FunFam" id="3.60.40.10:FF:000118">
    <property type="entry name" value="Phosphatase 2C-like domain-containing protein"/>
    <property type="match status" value="1"/>
</dbReference>
<evidence type="ECO:0000313" key="5">
    <source>
        <dbReference type="Proteomes" id="UP000824998"/>
    </source>
</evidence>
<evidence type="ECO:0000259" key="3">
    <source>
        <dbReference type="PROSITE" id="PS51746"/>
    </source>
</evidence>
<comment type="caution">
    <text evidence="4">The sequence shown here is derived from an EMBL/GenBank/DDBJ whole genome shotgun (WGS) entry which is preliminary data.</text>
</comment>
<sequence length="384" mass="42257">MRRSFVRSPLARAISPRARRSFQGPSTCHPELVAASPSADANPTLPQKDSSPFRFETGISLYAKRPPRPFPPPFLSRPSGSFSDPLSTHHQSRDRRPQVNGELIRGYTNGDDAVYASDNFIAANDGVGAWSTRPGGHAGLWSRLILHFWALEMDLDRNRSLSSEQQFKPNPIEYLQKAYEETITATSKPNQWQGTTTAAGAQLHYRHLDNDPKAPAAPLLYVTNLGDSQVLILRPRNSELVFKTTEQWHWFDCPRQLGTNSPDTPRDNAVMDLIEIEENDVVLAMSDGVIDNLWEHEIIEGVVDSIRKWEAGQGGVSTGDRRGGAGGGMTFVAKELMNAAKAIATDPFAESPFMEHAVEEGLAMEGGKHDDISVVAALCRRSSG</sequence>
<dbReference type="SUPFAM" id="SSF81606">
    <property type="entry name" value="PP2C-like"/>
    <property type="match status" value="1"/>
</dbReference>
<keyword evidence="1" id="KW-0904">Protein phosphatase</keyword>
<comment type="cofactor">
    <cofactor evidence="1">
        <name>Mg(2+)</name>
        <dbReference type="ChEBI" id="CHEBI:18420"/>
    </cofactor>
</comment>
<comment type="similarity">
    <text evidence="1">Belongs to the PP2C family.</text>
</comment>
<name>A0A9P7YRE1_9HELO</name>
<keyword evidence="1" id="KW-0464">Manganese</keyword>
<comment type="cofactor">
    <cofactor evidence="1">
        <name>Mn(2+)</name>
        <dbReference type="ChEBI" id="CHEBI:29035"/>
    </cofactor>
</comment>
<feature type="region of interest" description="Disordered" evidence="2">
    <location>
        <begin position="64"/>
        <end position="100"/>
    </location>
</feature>